<dbReference type="InterPro" id="IPR002999">
    <property type="entry name" value="Tudor"/>
</dbReference>
<feature type="domain" description="TNase-like" evidence="6">
    <location>
        <begin position="18"/>
        <end position="167"/>
    </location>
</feature>
<evidence type="ECO:0000256" key="2">
    <source>
        <dbReference type="ARBA" id="ARBA00022490"/>
    </source>
</evidence>
<feature type="domain" description="TNase-like" evidence="6">
    <location>
        <begin position="357"/>
        <end position="509"/>
    </location>
</feature>
<feature type="domain" description="TNase-like" evidence="6">
    <location>
        <begin position="538"/>
        <end position="706"/>
    </location>
</feature>
<evidence type="ECO:0000313" key="8">
    <source>
        <dbReference type="WBParaSite" id="SRDH1_69070.5"/>
    </source>
</evidence>
<dbReference type="Gene3D" id="2.30.30.140">
    <property type="match status" value="1"/>
</dbReference>
<organism evidence="7 8">
    <name type="scientific">Schistosoma rodhaini</name>
    <dbReference type="NCBI Taxonomy" id="6188"/>
    <lineage>
        <taxon>Eukaryota</taxon>
        <taxon>Metazoa</taxon>
        <taxon>Spiralia</taxon>
        <taxon>Lophotrochozoa</taxon>
        <taxon>Platyhelminthes</taxon>
        <taxon>Trematoda</taxon>
        <taxon>Digenea</taxon>
        <taxon>Strigeidida</taxon>
        <taxon>Schistosomatoidea</taxon>
        <taxon>Schistosomatidae</taxon>
        <taxon>Schistosoma</taxon>
    </lineage>
</organism>
<dbReference type="GO" id="GO:0004518">
    <property type="term" value="F:nuclease activity"/>
    <property type="evidence" value="ECO:0007669"/>
    <property type="project" value="TreeGrafter"/>
</dbReference>
<feature type="region of interest" description="Disordered" evidence="5">
    <location>
        <begin position="636"/>
        <end position="655"/>
    </location>
</feature>
<dbReference type="Pfam" id="PF00565">
    <property type="entry name" value="SNase"/>
    <property type="match status" value="3"/>
</dbReference>
<dbReference type="PANTHER" id="PTHR12302:SF2">
    <property type="entry name" value="STAPHYLOCOCCAL NUCLEASE DOMAIN-CONTAINING PROTEIN 1"/>
    <property type="match status" value="1"/>
</dbReference>
<name>A0AA85FXH8_9TREM</name>
<dbReference type="InterPro" id="IPR016685">
    <property type="entry name" value="Silence_cplx_Nase-comp_TudorSN"/>
</dbReference>
<sequence>MSSLVNNREEARPVSTNTYFLGIVKQVLSGDTIMIRDRPINGPPPERTIILSNISCGRVARKPSTGVPTGTSEDPFAWEAREFVRTLLIGKEVCYSIETEQPSGRKYGCVYVGKNISGENVALSLVEQGLAEVRKLNPTVAAKNKVYQQLVTAQEQAKSLGKGRWSPNPPVTREILWSVENIRSFFESYKNRPLKAVVENVRDGCSVQVFILPESLNERPNTFVYLTVTMSGIKCPSIRYEDGKIVPDAWGLDALFFTESRLLQRDVTILLESVFNQTFVGSILHPNGNIAELLLRHGLAHCIDWNLNLVSVPGAAEAYKIAERFAKEKRLRVFENYQPTQTAEVHSDSLPTVVPGKIFSGVICEVGNGDNVSIKCSDGVYKFFLSSIRAPRPQSNNKEDDSSAQRGRIRPLYDIPYVFEAREVLRQFIGKQVTAHVDYIQPKTPNTVDERVCATVRADDVNLALALVSKGLASVVRYRNTNDSRSVFYGELLAAEENAQSKGLGMYSKQDAPIHRVADLTGNVAKSRQFLSFLQRAERLDGVVEFVFSASRFRIYIPRETCVITLLLGGIQCPRRGRIGPDGVALPDMPFSNEAYMFVKELCMQRNVEIKVEAMDRVGNFVGYLYMDIPNLSSNEPDINKSSGKKKKKKSTETNVKQKTNLSVLLISQGFGTVHRAPTTERSPHYHDMLKAEEDAKINRCGLWSSDQFVKEWEAEVQNNSDPTVSSGAEDGSLVPLAGLSEYLDDLSELQINEDGDLKTVINDENIKQLSWKPVQITGISRPSGSQGLRFFAQHLSDACTLVKISQMLNSQSFPSFPSEYCPKKDNCWYRARVIRSSPKSVTVQFIDFGNEEVIDAAEYSSRLSPLPPGSLMQLPPQVKEYRLAFVQLPPDTSDRMFAERAFCDLVENKELRLAVVYESVPCGNESLKPVPAVTLVLPVADHKTSGSSVFPNDIDISESLLSNGLVCVEPIQPQLLKRLPRNLLHKYLDAQALAKKERKNIWRYGDFRTDVEQL</sequence>
<evidence type="ECO:0000313" key="7">
    <source>
        <dbReference type="Proteomes" id="UP000050792"/>
    </source>
</evidence>
<keyword evidence="3" id="KW-0677">Repeat</keyword>
<accession>A0AA85FXH8</accession>
<dbReference type="FunFam" id="2.40.50.90:FF:000002">
    <property type="entry name" value="Staphylococcal nuclease domain-containing protein"/>
    <property type="match status" value="1"/>
</dbReference>
<keyword evidence="7" id="KW-1185">Reference proteome</keyword>
<reference evidence="8" key="2">
    <citation type="submission" date="2023-11" db="UniProtKB">
        <authorList>
            <consortium name="WormBaseParasite"/>
        </authorList>
    </citation>
    <scope>IDENTIFICATION</scope>
</reference>
<evidence type="ECO:0000259" key="6">
    <source>
        <dbReference type="SMART" id="SM00318"/>
    </source>
</evidence>
<dbReference type="WBParaSite" id="SRDH1_69070.5">
    <property type="protein sequence ID" value="SRDH1_69070.5"/>
    <property type="gene ID" value="SRDH1_69070"/>
</dbReference>
<dbReference type="SUPFAM" id="SSF63748">
    <property type="entry name" value="Tudor/PWWP/MBT"/>
    <property type="match status" value="1"/>
</dbReference>
<dbReference type="Proteomes" id="UP000050792">
    <property type="component" value="Unassembled WGS sequence"/>
</dbReference>
<dbReference type="Pfam" id="PF00567">
    <property type="entry name" value="TUDOR"/>
    <property type="match status" value="1"/>
</dbReference>
<evidence type="ECO:0000256" key="1">
    <source>
        <dbReference type="ARBA" id="ARBA00004496"/>
    </source>
</evidence>
<evidence type="ECO:0000256" key="5">
    <source>
        <dbReference type="SAM" id="MobiDB-lite"/>
    </source>
</evidence>
<dbReference type="GO" id="GO:0006402">
    <property type="term" value="P:mRNA catabolic process"/>
    <property type="evidence" value="ECO:0007669"/>
    <property type="project" value="UniProtKB-UniRule"/>
</dbReference>
<dbReference type="InterPro" id="IPR035437">
    <property type="entry name" value="SNase_OB-fold_sf"/>
</dbReference>
<dbReference type="InterPro" id="IPR016071">
    <property type="entry name" value="Staphylococal_nuclease_OB-fold"/>
</dbReference>
<dbReference type="GO" id="GO:0005634">
    <property type="term" value="C:nucleus"/>
    <property type="evidence" value="ECO:0007669"/>
    <property type="project" value="TreeGrafter"/>
</dbReference>
<dbReference type="AlphaFoldDB" id="A0AA85FXH8"/>
<evidence type="ECO:0000256" key="4">
    <source>
        <dbReference type="PIRNR" id="PIRNR017179"/>
    </source>
</evidence>
<dbReference type="PANTHER" id="PTHR12302">
    <property type="entry name" value="EBNA2 BINDING PROTEIN P100"/>
    <property type="match status" value="1"/>
</dbReference>
<reference evidence="7" key="1">
    <citation type="submission" date="2022-06" db="EMBL/GenBank/DDBJ databases">
        <authorList>
            <person name="Berger JAMES D."/>
            <person name="Berger JAMES D."/>
        </authorList>
    </citation>
    <scope>NUCLEOTIDE SEQUENCE [LARGE SCALE GENOMIC DNA]</scope>
</reference>
<dbReference type="GO" id="GO:0031332">
    <property type="term" value="C:RNAi effector complex"/>
    <property type="evidence" value="ECO:0007669"/>
    <property type="project" value="InterPro"/>
</dbReference>
<dbReference type="FunFam" id="2.40.50.90:FF:000018">
    <property type="entry name" value="Ribonuclease"/>
    <property type="match status" value="1"/>
</dbReference>
<dbReference type="GO" id="GO:0003723">
    <property type="term" value="F:RNA binding"/>
    <property type="evidence" value="ECO:0007669"/>
    <property type="project" value="UniProtKB-UniRule"/>
</dbReference>
<dbReference type="Gene3D" id="2.40.50.90">
    <property type="match status" value="5"/>
</dbReference>
<protein>
    <recommendedName>
        <fullName evidence="6">TNase-like domain-containing protein</fullName>
    </recommendedName>
</protein>
<dbReference type="SMART" id="SM00318">
    <property type="entry name" value="SNc"/>
    <property type="match status" value="4"/>
</dbReference>
<dbReference type="SUPFAM" id="SSF50199">
    <property type="entry name" value="Staphylococcal nuclease"/>
    <property type="match status" value="5"/>
</dbReference>
<dbReference type="PIRSF" id="PIRSF017179">
    <property type="entry name" value="RISC-Tudor-SN"/>
    <property type="match status" value="1"/>
</dbReference>
<proteinExistence type="predicted"/>
<evidence type="ECO:0000256" key="3">
    <source>
        <dbReference type="ARBA" id="ARBA00022737"/>
    </source>
</evidence>
<dbReference type="GO" id="GO:0005829">
    <property type="term" value="C:cytosol"/>
    <property type="evidence" value="ECO:0007669"/>
    <property type="project" value="UniProtKB-UniRule"/>
</dbReference>
<comment type="subcellular location">
    <subcellularLocation>
        <location evidence="1 4">Cytoplasm</location>
    </subcellularLocation>
</comment>
<keyword evidence="2 4" id="KW-0963">Cytoplasm</keyword>
<feature type="domain" description="TNase-like" evidence="6">
    <location>
        <begin position="192"/>
        <end position="336"/>
    </location>
</feature>
<dbReference type="GO" id="GO:0031047">
    <property type="term" value="P:regulatory ncRNA-mediated gene silencing"/>
    <property type="evidence" value="ECO:0007669"/>
    <property type="project" value="UniProtKB-UniRule"/>
</dbReference>